<dbReference type="PANTHER" id="PTHR43433:SF5">
    <property type="entry name" value="AB HYDROLASE-1 DOMAIN-CONTAINING PROTEIN"/>
    <property type="match status" value="1"/>
</dbReference>
<evidence type="ECO:0000313" key="2">
    <source>
        <dbReference type="EMBL" id="NUW39642.1"/>
    </source>
</evidence>
<gene>
    <name evidence="2" type="ORF">HT134_05775</name>
</gene>
<dbReference type="SUPFAM" id="SSF53474">
    <property type="entry name" value="alpha/beta-Hydrolases"/>
    <property type="match status" value="1"/>
</dbReference>
<sequence length="305" mass="32860">MTTRVIANGEVSLWSEDFGDPAAPPLLLIAGGNLSAKSWPDAFVALLAEKGHHVIRYDHRDTGRSTATGFQAFQERPYGFDELVSDALAVLDGWEVPAAHVVGMSLGHTIGQLLAIDHPDRLLSLTLMLGGALDVDFDANIERAMSGAPSADGLPLPTRRFLDVITLMSEPVDGPEAELERRVEKWRLLNGEDLPFDADEFRRGELRAVAHAGTFQEPINHHMIPQPPVSRGAELAGVRVPTLAIQAMRDPAAPPPHARHVADLIPGARVVELAEMGHALASAVHEPLAAAISSHTLRTPHRVTT</sequence>
<dbReference type="GO" id="GO:0046503">
    <property type="term" value="P:glycerolipid catabolic process"/>
    <property type="evidence" value="ECO:0007669"/>
    <property type="project" value="TreeGrafter"/>
</dbReference>
<keyword evidence="2" id="KW-0378">Hydrolase</keyword>
<dbReference type="InterPro" id="IPR050471">
    <property type="entry name" value="AB_hydrolase"/>
</dbReference>
<dbReference type="InterPro" id="IPR029058">
    <property type="entry name" value="AB_hydrolase_fold"/>
</dbReference>
<dbReference type="Gene3D" id="3.40.50.1820">
    <property type="entry name" value="alpha/beta hydrolase"/>
    <property type="match status" value="1"/>
</dbReference>
<dbReference type="RefSeq" id="WP_175599154.1">
    <property type="nucleotide sequence ID" value="NZ_JABWGO010000001.1"/>
</dbReference>
<dbReference type="GO" id="GO:0004806">
    <property type="term" value="F:triacylglycerol lipase activity"/>
    <property type="evidence" value="ECO:0007669"/>
    <property type="project" value="TreeGrafter"/>
</dbReference>
<dbReference type="Pfam" id="PF00561">
    <property type="entry name" value="Abhydrolase_1"/>
    <property type="match status" value="1"/>
</dbReference>
<comment type="caution">
    <text evidence="2">The sequence shown here is derived from an EMBL/GenBank/DDBJ whole genome shotgun (WGS) entry which is preliminary data.</text>
</comment>
<reference evidence="2 3" key="1">
    <citation type="submission" date="2020-06" db="EMBL/GenBank/DDBJ databases">
        <authorList>
            <person name="Chanama M."/>
        </authorList>
    </citation>
    <scope>NUCLEOTIDE SEQUENCE [LARGE SCALE GENOMIC DNA]</scope>
    <source>
        <strain evidence="2 3">TBRC6557</strain>
    </source>
</reference>
<name>A0A7Y6IK58_9ACTN</name>
<protein>
    <submittedName>
        <fullName evidence="2">Alpha/beta fold hydrolase</fullName>
    </submittedName>
</protein>
<feature type="domain" description="AB hydrolase-1" evidence="1">
    <location>
        <begin position="24"/>
        <end position="279"/>
    </location>
</feature>
<dbReference type="Proteomes" id="UP000546126">
    <property type="component" value="Unassembled WGS sequence"/>
</dbReference>
<keyword evidence="3" id="KW-1185">Reference proteome</keyword>
<dbReference type="AlphaFoldDB" id="A0A7Y6IK58"/>
<dbReference type="EMBL" id="JABWGO010000001">
    <property type="protein sequence ID" value="NUW39642.1"/>
    <property type="molecule type" value="Genomic_DNA"/>
</dbReference>
<proteinExistence type="predicted"/>
<evidence type="ECO:0000313" key="3">
    <source>
        <dbReference type="Proteomes" id="UP000546126"/>
    </source>
</evidence>
<organism evidence="2 3">
    <name type="scientific">Nonomuraea rhodomycinica</name>
    <dbReference type="NCBI Taxonomy" id="1712872"/>
    <lineage>
        <taxon>Bacteria</taxon>
        <taxon>Bacillati</taxon>
        <taxon>Actinomycetota</taxon>
        <taxon>Actinomycetes</taxon>
        <taxon>Streptosporangiales</taxon>
        <taxon>Streptosporangiaceae</taxon>
        <taxon>Nonomuraea</taxon>
    </lineage>
</organism>
<accession>A0A7Y6IK58</accession>
<evidence type="ECO:0000259" key="1">
    <source>
        <dbReference type="Pfam" id="PF00561"/>
    </source>
</evidence>
<dbReference type="InterPro" id="IPR000073">
    <property type="entry name" value="AB_hydrolase_1"/>
</dbReference>
<dbReference type="PANTHER" id="PTHR43433">
    <property type="entry name" value="HYDROLASE, ALPHA/BETA FOLD FAMILY PROTEIN"/>
    <property type="match status" value="1"/>
</dbReference>